<dbReference type="eggNOG" id="ENOG502SE2E">
    <property type="taxonomic scope" value="Eukaryota"/>
</dbReference>
<keyword evidence="1" id="KW-0999">Mitochondrion inner membrane</keyword>
<organism evidence="3">
    <name type="scientific">Fonticula alba</name>
    <name type="common">Slime mold</name>
    <dbReference type="NCBI Taxonomy" id="691883"/>
    <lineage>
        <taxon>Eukaryota</taxon>
        <taxon>Rotosphaerida</taxon>
        <taxon>Fonticulaceae</taxon>
        <taxon>Fonticula</taxon>
    </lineage>
</organism>
<feature type="domain" description="Tim10-like" evidence="2">
    <location>
        <begin position="25"/>
        <end position="80"/>
    </location>
</feature>
<dbReference type="Pfam" id="PF02953">
    <property type="entry name" value="zf-Tim10_DDP"/>
    <property type="match status" value="1"/>
</dbReference>
<evidence type="ECO:0000313" key="4">
    <source>
        <dbReference type="Proteomes" id="UP000030693"/>
    </source>
</evidence>
<keyword evidence="1" id="KW-1015">Disulfide bond</keyword>
<keyword evidence="1" id="KW-0496">Mitochondrion</keyword>
<name>A0A058Z4T3_FONAL</name>
<keyword evidence="1" id="KW-0143">Chaperone</keyword>
<evidence type="ECO:0000313" key="3">
    <source>
        <dbReference type="EMBL" id="KCV69141.1"/>
    </source>
</evidence>
<keyword evidence="1" id="KW-0813">Transport</keyword>
<dbReference type="OrthoDB" id="7813104at2759"/>
<dbReference type="Proteomes" id="UP000030693">
    <property type="component" value="Unassembled WGS sequence"/>
</dbReference>
<comment type="subunit">
    <text evidence="1">Heterohexamer.</text>
</comment>
<dbReference type="GeneID" id="20529281"/>
<comment type="subcellular location">
    <subcellularLocation>
        <location evidence="1">Mitochondrion inner membrane</location>
        <topology evidence="1">Peripheral membrane protein</topology>
        <orientation evidence="1">Intermembrane side</orientation>
    </subcellularLocation>
</comment>
<dbReference type="GO" id="GO:0005743">
    <property type="term" value="C:mitochondrial inner membrane"/>
    <property type="evidence" value="ECO:0007669"/>
    <property type="project" value="UniProtKB-SubCell"/>
</dbReference>
<dbReference type="RefSeq" id="XP_009496712.1">
    <property type="nucleotide sequence ID" value="XM_009498437.1"/>
</dbReference>
<comment type="similarity">
    <text evidence="1">Belongs to the small Tim family.</text>
</comment>
<evidence type="ECO:0000259" key="2">
    <source>
        <dbReference type="Pfam" id="PF02953"/>
    </source>
</evidence>
<dbReference type="Gene3D" id="1.10.287.810">
    <property type="entry name" value="Mitochondrial import inner membrane translocase subunit tim13 like domains"/>
    <property type="match status" value="1"/>
</dbReference>
<evidence type="ECO:0000256" key="1">
    <source>
        <dbReference type="RuleBase" id="RU367043"/>
    </source>
</evidence>
<dbReference type="GO" id="GO:0015031">
    <property type="term" value="P:protein transport"/>
    <property type="evidence" value="ECO:0007669"/>
    <property type="project" value="UniProtKB-KW"/>
</dbReference>
<dbReference type="AlphaFoldDB" id="A0A058Z4T3"/>
<dbReference type="EMBL" id="KB932207">
    <property type="protein sequence ID" value="KCV69141.1"/>
    <property type="molecule type" value="Genomic_DNA"/>
</dbReference>
<comment type="domain">
    <text evidence="1">The twin CX3C motif contains 4 conserved Cys residues that form 2 disulfide bonds in the mitochondrial intermembrane space.</text>
</comment>
<comment type="function">
    <text evidence="1">Mitochondrial intermembrane chaperone that participates in the import and insertion of some multi-pass transmembrane proteins into the mitochondrial inner membrane. Also required for the transfer of beta-barrel precursors from the TOM complex to the sorting and assembly machinery (SAM complex) of the outer membrane. Acts as a chaperone-like protein that protects the hydrophobic precursors from aggregation and guide them through the mitochondrial intermembrane space.</text>
</comment>
<keyword evidence="1" id="KW-0472">Membrane</keyword>
<gene>
    <name evidence="3" type="ORF">H696_04556</name>
</gene>
<dbReference type="STRING" id="691883.A0A058Z4T3"/>
<keyword evidence="1" id="KW-0653">Protein transport</keyword>
<sequence>MADMSGSPGANEMTFEQIKETALFQMQMNIVQTLTSAISDKCFERCVTKPGSRLDSSETSCVSRCTQRFLEARSIVAAAYVKASSASREFE</sequence>
<accession>A0A058Z4T3</accession>
<reference evidence="3" key="1">
    <citation type="submission" date="2013-04" db="EMBL/GenBank/DDBJ databases">
        <title>The Genome Sequence of Fonticula alba ATCC 38817.</title>
        <authorList>
            <consortium name="The Broad Institute Genomics Platform"/>
            <person name="Russ C."/>
            <person name="Cuomo C."/>
            <person name="Burger G."/>
            <person name="Gray M.W."/>
            <person name="Holland P.W.H."/>
            <person name="King N."/>
            <person name="Lang F.B.F."/>
            <person name="Roger A.J."/>
            <person name="Ruiz-Trillo I."/>
            <person name="Brown M."/>
            <person name="Walker B."/>
            <person name="Young S."/>
            <person name="Zeng Q."/>
            <person name="Gargeya S."/>
            <person name="Fitzgerald M."/>
            <person name="Haas B."/>
            <person name="Abouelleil A."/>
            <person name="Allen A.W."/>
            <person name="Alvarado L."/>
            <person name="Arachchi H.M."/>
            <person name="Berlin A.M."/>
            <person name="Chapman S.B."/>
            <person name="Gainer-Dewar J."/>
            <person name="Goldberg J."/>
            <person name="Griggs A."/>
            <person name="Gujja S."/>
            <person name="Hansen M."/>
            <person name="Howarth C."/>
            <person name="Imamovic A."/>
            <person name="Ireland A."/>
            <person name="Larimer J."/>
            <person name="McCowan C."/>
            <person name="Murphy C."/>
            <person name="Pearson M."/>
            <person name="Poon T.W."/>
            <person name="Priest M."/>
            <person name="Roberts A."/>
            <person name="Saif S."/>
            <person name="Shea T."/>
            <person name="Sisk P."/>
            <person name="Sykes S."/>
            <person name="Wortman J."/>
            <person name="Nusbaum C."/>
            <person name="Birren B."/>
        </authorList>
    </citation>
    <scope>NUCLEOTIDE SEQUENCE [LARGE SCALE GENOMIC DNA]</scope>
    <source>
        <strain evidence="3">ATCC 38817</strain>
    </source>
</reference>
<keyword evidence="4" id="KW-1185">Reference proteome</keyword>
<keyword evidence="1" id="KW-0811">Translocation</keyword>
<proteinExistence type="inferred from homology"/>
<protein>
    <recommendedName>
        <fullName evidence="1">Mitochondrial import inner membrane translocase subunit</fullName>
    </recommendedName>
</protein>
<dbReference type="InterPro" id="IPR004217">
    <property type="entry name" value="Tim10-like"/>
</dbReference>
<dbReference type="SUPFAM" id="SSF144122">
    <property type="entry name" value="Tim10-like"/>
    <property type="match status" value="1"/>
</dbReference>
<dbReference type="InterPro" id="IPR035427">
    <property type="entry name" value="Tim10-like_dom_sf"/>
</dbReference>